<dbReference type="InterPro" id="IPR036554">
    <property type="entry name" value="GHMP_kinase_C_sf"/>
</dbReference>
<keyword evidence="5" id="KW-0299">Galactose metabolism</keyword>
<dbReference type="GO" id="GO:0005524">
    <property type="term" value="F:ATP binding"/>
    <property type="evidence" value="ECO:0007669"/>
    <property type="project" value="UniProtKB-KW"/>
</dbReference>
<dbReference type="InterPro" id="IPR013750">
    <property type="entry name" value="GHMP_kinase_C_dom"/>
</dbReference>
<name>A0A0H3BJ61_TREPS</name>
<evidence type="ECO:0000313" key="10">
    <source>
        <dbReference type="Proteomes" id="UP000001202"/>
    </source>
</evidence>
<keyword evidence="2" id="KW-0547">Nucleotide-binding</keyword>
<evidence type="ECO:0000259" key="6">
    <source>
        <dbReference type="Pfam" id="PF00288"/>
    </source>
</evidence>
<dbReference type="RefSeq" id="WP_010881866.1">
    <property type="nucleotide sequence ID" value="NC_010741.1"/>
</dbReference>
<dbReference type="PANTHER" id="PTHR10457">
    <property type="entry name" value="MEVALONATE KINASE/GALACTOKINASE"/>
    <property type="match status" value="1"/>
</dbReference>
<evidence type="ECO:0000259" key="7">
    <source>
        <dbReference type="Pfam" id="PF08544"/>
    </source>
</evidence>
<dbReference type="Pfam" id="PF10509">
    <property type="entry name" value="GalKase_gal_bdg"/>
    <property type="match status" value="1"/>
</dbReference>
<keyword evidence="3" id="KW-0418">Kinase</keyword>
<dbReference type="InterPro" id="IPR019539">
    <property type="entry name" value="GalKase_N"/>
</dbReference>
<feature type="domain" description="Galactokinase N-terminal" evidence="8">
    <location>
        <begin position="20"/>
        <end position="68"/>
    </location>
</feature>
<gene>
    <name evidence="9" type="ordered locus">TPASS_0418</name>
</gene>
<dbReference type="Pfam" id="PF08544">
    <property type="entry name" value="GHMP_kinases_C"/>
    <property type="match status" value="1"/>
</dbReference>
<evidence type="ECO:0000256" key="1">
    <source>
        <dbReference type="ARBA" id="ARBA00006566"/>
    </source>
</evidence>
<dbReference type="PRINTS" id="PR00959">
    <property type="entry name" value="MEVGALKINASE"/>
</dbReference>
<dbReference type="SUPFAM" id="SSF55060">
    <property type="entry name" value="GHMP Kinase, C-terminal domain"/>
    <property type="match status" value="1"/>
</dbReference>
<dbReference type="Gene3D" id="3.30.70.890">
    <property type="entry name" value="GHMP kinase, C-terminal domain"/>
    <property type="match status" value="1"/>
</dbReference>
<dbReference type="InterPro" id="IPR006206">
    <property type="entry name" value="Mevalonate/galactokinase"/>
</dbReference>
<dbReference type="GeneID" id="93876191"/>
<proteinExistence type="inferred from homology"/>
<sequence>MLYYFNTLAMMLRMQRVESCHTEEYGDEPEAIAVVPGRFHLLGEYLWFAQGNTLSMAIDQTLTLCVSRRKDSTFRLFSLTLGERRKISTANLRYRKEDRWANSVKAVILSFMDGGYHLTGLNCTILSQIPPDAGLGTPNALKVAMALVLGRLFAATLPKESVVSIVEHANERYLKTHAHRADILCVLFAKQGSCVRTDHRKKQAELCQFPSEGKRIVLTDSRVPRFIAREEFTARLKRCVDAYELVKRNPDMPRAMSKLMAAALEEIDVPEGIRRRVISLVRESLGVDEAIEALRKRDFAAFSRVVNRSHERLRDRFEISCPELDWLVKRALEFVDPDAPDVVCSRLTGRGFGGCTYAILRDQDFEPYLERLDEYERIFGFKAAAYEVQCSEGARVL</sequence>
<feature type="domain" description="GHMP kinase N-terminal" evidence="6">
    <location>
        <begin position="103"/>
        <end position="188"/>
    </location>
</feature>
<evidence type="ECO:0000259" key="8">
    <source>
        <dbReference type="Pfam" id="PF10509"/>
    </source>
</evidence>
<evidence type="ECO:0000256" key="2">
    <source>
        <dbReference type="ARBA" id="ARBA00022741"/>
    </source>
</evidence>
<dbReference type="InterPro" id="IPR006204">
    <property type="entry name" value="GHMP_kinase_N_dom"/>
</dbReference>
<dbReference type="PIRSF" id="PIRSF000530">
    <property type="entry name" value="Galactokinase"/>
    <property type="match status" value="1"/>
</dbReference>
<reference evidence="9 10" key="1">
    <citation type="journal article" date="2008" name="BMC Microbiol.">
        <title>Complete genome sequence of Treponema pallidum ssp. pallidum strain SS14 determined with oligonucleotide arrays.</title>
        <authorList>
            <person name="Matejkova P."/>
            <person name="Strouhal M."/>
            <person name="Smajs D."/>
            <person name="Norris S.J."/>
            <person name="Palzkill T."/>
            <person name="Petrosino J.F."/>
            <person name="Sodergren E."/>
            <person name="Norton J.E."/>
            <person name="Singh J."/>
            <person name="Richmond T.A."/>
            <person name="Molla M.N."/>
            <person name="Albert T.J."/>
            <person name="Weinstock G.M."/>
        </authorList>
    </citation>
    <scope>NUCLEOTIDE SEQUENCE [LARGE SCALE GENOMIC DNA]</scope>
    <source>
        <strain evidence="9 10">SS14</strain>
    </source>
</reference>
<evidence type="ECO:0000256" key="4">
    <source>
        <dbReference type="ARBA" id="ARBA00022840"/>
    </source>
</evidence>
<dbReference type="EMBL" id="CP000805">
    <property type="protein sequence ID" value="ACD70844.1"/>
    <property type="molecule type" value="Genomic_DNA"/>
</dbReference>
<comment type="similarity">
    <text evidence="1">Belongs to the GHMP kinase family. GalK subfamily.</text>
</comment>
<dbReference type="Proteomes" id="UP000001202">
    <property type="component" value="Chromosome"/>
</dbReference>
<dbReference type="GO" id="GO:0006012">
    <property type="term" value="P:galactose metabolic process"/>
    <property type="evidence" value="ECO:0007669"/>
    <property type="project" value="UniProtKB-KW"/>
</dbReference>
<dbReference type="Pfam" id="PF00288">
    <property type="entry name" value="GHMP_kinases_N"/>
    <property type="match status" value="1"/>
</dbReference>
<dbReference type="InterPro" id="IPR020568">
    <property type="entry name" value="Ribosomal_Su5_D2-typ_SF"/>
</dbReference>
<dbReference type="GO" id="GO:0004335">
    <property type="term" value="F:galactokinase activity"/>
    <property type="evidence" value="ECO:0007669"/>
    <property type="project" value="TreeGrafter"/>
</dbReference>
<dbReference type="GO" id="GO:0005829">
    <property type="term" value="C:cytosol"/>
    <property type="evidence" value="ECO:0007669"/>
    <property type="project" value="TreeGrafter"/>
</dbReference>
<keyword evidence="3" id="KW-0808">Transferase</keyword>
<accession>A0A0H3BJ61</accession>
<evidence type="ECO:0000313" key="9">
    <source>
        <dbReference type="EMBL" id="ACD70844.1"/>
    </source>
</evidence>
<dbReference type="Gene3D" id="3.30.230.10">
    <property type="match status" value="1"/>
</dbReference>
<evidence type="ECO:0000256" key="3">
    <source>
        <dbReference type="ARBA" id="ARBA00022777"/>
    </source>
</evidence>
<feature type="domain" description="GHMP kinase C-terminal" evidence="7">
    <location>
        <begin position="290"/>
        <end position="363"/>
    </location>
</feature>
<organism evidence="9 10">
    <name type="scientific">Treponema pallidum subsp. pallidum (strain SS14)</name>
    <dbReference type="NCBI Taxonomy" id="455434"/>
    <lineage>
        <taxon>Bacteria</taxon>
        <taxon>Pseudomonadati</taxon>
        <taxon>Spirochaetota</taxon>
        <taxon>Spirochaetia</taxon>
        <taxon>Spirochaetales</taxon>
        <taxon>Treponemataceae</taxon>
        <taxon>Treponema</taxon>
    </lineage>
</organism>
<keyword evidence="5" id="KW-0119">Carbohydrate metabolism</keyword>
<dbReference type="SMR" id="A0A0H3BJ61"/>
<dbReference type="SUPFAM" id="SSF54211">
    <property type="entry name" value="Ribosomal protein S5 domain 2-like"/>
    <property type="match status" value="1"/>
</dbReference>
<dbReference type="KEGG" id="tpp:TPASS_0418"/>
<keyword evidence="4" id="KW-0067">ATP-binding</keyword>
<protein>
    <submittedName>
        <fullName evidence="9">Galactokinase</fullName>
    </submittedName>
</protein>
<dbReference type="AlphaFoldDB" id="A0A0H3BJ61"/>
<evidence type="ECO:0000256" key="5">
    <source>
        <dbReference type="ARBA" id="ARBA00023144"/>
    </source>
</evidence>
<dbReference type="InterPro" id="IPR014721">
    <property type="entry name" value="Ribsml_uS5_D2-typ_fold_subgr"/>
</dbReference>
<dbReference type="PANTHER" id="PTHR10457:SF7">
    <property type="entry name" value="GALACTOKINASE-RELATED"/>
    <property type="match status" value="1"/>
</dbReference>
<dbReference type="PATRIC" id="fig|455434.6.peg.419"/>